<dbReference type="Pfam" id="PF01370">
    <property type="entry name" value="Epimerase"/>
    <property type="match status" value="1"/>
</dbReference>
<dbReference type="PANTHER" id="PTHR43000">
    <property type="entry name" value="DTDP-D-GLUCOSE 4,6-DEHYDRATASE-RELATED"/>
    <property type="match status" value="1"/>
</dbReference>
<proteinExistence type="inferred from homology"/>
<evidence type="ECO:0000256" key="1">
    <source>
        <dbReference type="ARBA" id="ARBA00005125"/>
    </source>
</evidence>
<reference evidence="5 6" key="1">
    <citation type="journal article" date="2017" name="Syst. Appl. Microbiol.">
        <title>Pseudomonas caspiana sp. nov., a citrus pathogen in the Pseudomonas syringae phylogenetic group.</title>
        <authorList>
            <person name="Busquets A."/>
            <person name="Gomila M."/>
            <person name="Beiki F."/>
            <person name="Mulet M."/>
            <person name="Rahimian H."/>
            <person name="Garcia-Valdes E."/>
            <person name="Lalucat J."/>
        </authorList>
    </citation>
    <scope>NUCLEOTIDE SEQUENCE [LARGE SCALE GENOMIC DNA]</scope>
    <source>
        <strain evidence="5 6">FBF102</strain>
    </source>
</reference>
<dbReference type="Gene3D" id="3.40.50.720">
    <property type="entry name" value="NAD(P)-binding Rossmann-like Domain"/>
    <property type="match status" value="1"/>
</dbReference>
<evidence type="ECO:0000313" key="5">
    <source>
        <dbReference type="EMBL" id="OUM75575.1"/>
    </source>
</evidence>
<evidence type="ECO:0000256" key="3">
    <source>
        <dbReference type="ARBA" id="ARBA00007637"/>
    </source>
</evidence>
<keyword evidence="6" id="KW-1185">Reference proteome</keyword>
<dbReference type="RefSeq" id="WP_087263866.1">
    <property type="nucleotide sequence ID" value="NZ_JBJGBV010000001.1"/>
</dbReference>
<comment type="similarity">
    <text evidence="2">Belongs to the short-chain dehydrogenases/reductases (SDR) family.</text>
</comment>
<feature type="domain" description="Ketoreductase" evidence="4">
    <location>
        <begin position="1"/>
        <end position="148"/>
    </location>
</feature>
<accession>A0A1Y3P6V9</accession>
<sequence length="325" mass="35381">MSTLITGGSGFIGLALAEQLLRNGQTVVLFDRQPAPSALLDALPEGAVEQVTGDIRDVALLKSVMARHAVDRVVHAAAITPDLQRETRDASTVLDVNINGTVALIQACTEQPSMRRVLLLSSVAVYGFTPPPGPTYREDQAWPQPTGLYGISKLASEQISLRMAELHGLDLCVARLGPVFGPWEYATGVRDMLSPHTQTLEAALDHQSACLPHSLQADWIYSRDASDALARLLNCATLKHKLYNVGGEVQTDLSQWCAHLSEHWPTWAATLARCAEDATVRYGLPGTRPALSTERLRQDTDWSPAHSLAEAATDYIRWRSQITAS</sequence>
<dbReference type="Proteomes" id="UP000195440">
    <property type="component" value="Unassembled WGS sequence"/>
</dbReference>
<organism evidence="5 6">
    <name type="scientific">Pseudomonas caspiana</name>
    <dbReference type="NCBI Taxonomy" id="1451454"/>
    <lineage>
        <taxon>Bacteria</taxon>
        <taxon>Pseudomonadati</taxon>
        <taxon>Pseudomonadota</taxon>
        <taxon>Gammaproteobacteria</taxon>
        <taxon>Pseudomonadales</taxon>
        <taxon>Pseudomonadaceae</taxon>
        <taxon>Pseudomonas</taxon>
    </lineage>
</organism>
<dbReference type="SUPFAM" id="SSF51735">
    <property type="entry name" value="NAD(P)-binding Rossmann-fold domains"/>
    <property type="match status" value="1"/>
</dbReference>
<dbReference type="OrthoDB" id="9801056at2"/>
<comment type="caution">
    <text evidence="5">The sequence shown here is derived from an EMBL/GenBank/DDBJ whole genome shotgun (WGS) entry which is preliminary data.</text>
</comment>
<gene>
    <name evidence="5" type="ORF">AUC60_00200</name>
</gene>
<evidence type="ECO:0000259" key="4">
    <source>
        <dbReference type="SMART" id="SM00822"/>
    </source>
</evidence>
<name>A0A1Y3P6V9_9PSED</name>
<evidence type="ECO:0000256" key="2">
    <source>
        <dbReference type="ARBA" id="ARBA00006484"/>
    </source>
</evidence>
<dbReference type="InterPro" id="IPR036291">
    <property type="entry name" value="NAD(P)-bd_dom_sf"/>
</dbReference>
<evidence type="ECO:0000313" key="6">
    <source>
        <dbReference type="Proteomes" id="UP000195440"/>
    </source>
</evidence>
<dbReference type="InterPro" id="IPR057326">
    <property type="entry name" value="KR_dom"/>
</dbReference>
<comment type="pathway">
    <text evidence="1">Bacterial outer membrane biogenesis; LPS O-antigen biosynthesis.</text>
</comment>
<dbReference type="SMART" id="SM00822">
    <property type="entry name" value="PKS_KR"/>
    <property type="match status" value="1"/>
</dbReference>
<dbReference type="EMBL" id="LOHF01000001">
    <property type="protein sequence ID" value="OUM75575.1"/>
    <property type="molecule type" value="Genomic_DNA"/>
</dbReference>
<dbReference type="AlphaFoldDB" id="A0A1Y3P6V9"/>
<protein>
    <recommendedName>
        <fullName evidence="4">Ketoreductase domain-containing protein</fullName>
    </recommendedName>
</protein>
<comment type="similarity">
    <text evidence="3">Belongs to the NAD(P)-dependent epimerase/dehydratase family.</text>
</comment>
<dbReference type="InterPro" id="IPR001509">
    <property type="entry name" value="Epimerase_deHydtase"/>
</dbReference>